<sequence length="106" mass="12224">MVQRHADGAGCRFSVGGNDFPERRVHRRLGGAVHVDQARQARVVAHPLGETHRFQRLTREDHRLEFELTALLLLHGVGRLQSIERRRRLTQDSDLFGGQQRVEILR</sequence>
<gene>
    <name evidence="1" type="ORF">MAGR_19550</name>
</gene>
<reference evidence="1 2" key="1">
    <citation type="journal article" date="2019" name="Emerg. Microbes Infect.">
        <title>Comprehensive subspecies identification of 175 nontuberculous mycobacteria species based on 7547 genomic profiles.</title>
        <authorList>
            <person name="Matsumoto Y."/>
            <person name="Kinjo T."/>
            <person name="Motooka D."/>
            <person name="Nabeya D."/>
            <person name="Jung N."/>
            <person name="Uechi K."/>
            <person name="Horii T."/>
            <person name="Iida T."/>
            <person name="Fujita J."/>
            <person name="Nakamura S."/>
        </authorList>
    </citation>
    <scope>NUCLEOTIDE SEQUENCE [LARGE SCALE GENOMIC DNA]</scope>
    <source>
        <strain evidence="1 2">JCM 6377</strain>
    </source>
</reference>
<organism evidence="1 2">
    <name type="scientific">Mycolicibacterium agri</name>
    <name type="common">Mycobacterium agri</name>
    <dbReference type="NCBI Taxonomy" id="36811"/>
    <lineage>
        <taxon>Bacteria</taxon>
        <taxon>Bacillati</taxon>
        <taxon>Actinomycetota</taxon>
        <taxon>Actinomycetes</taxon>
        <taxon>Mycobacteriales</taxon>
        <taxon>Mycobacteriaceae</taxon>
        <taxon>Mycolicibacterium</taxon>
    </lineage>
</organism>
<evidence type="ECO:0000313" key="2">
    <source>
        <dbReference type="Proteomes" id="UP000465302"/>
    </source>
</evidence>
<name>A0A7I9VYI5_MYCAG</name>
<evidence type="ECO:0000313" key="1">
    <source>
        <dbReference type="EMBL" id="GFG50514.1"/>
    </source>
</evidence>
<comment type="caution">
    <text evidence="1">The sequence shown here is derived from an EMBL/GenBank/DDBJ whole genome shotgun (WGS) entry which is preliminary data.</text>
</comment>
<dbReference type="Proteomes" id="UP000465302">
    <property type="component" value="Unassembled WGS sequence"/>
</dbReference>
<dbReference type="EMBL" id="BLKS01000001">
    <property type="protein sequence ID" value="GFG50514.1"/>
    <property type="molecule type" value="Genomic_DNA"/>
</dbReference>
<dbReference type="AlphaFoldDB" id="A0A7I9VYI5"/>
<proteinExistence type="predicted"/>
<protein>
    <submittedName>
        <fullName evidence="1">Uncharacterized protein</fullName>
    </submittedName>
</protein>
<accession>A0A7I9VYI5</accession>